<dbReference type="KEGG" id="gmw:113521972"/>
<keyword evidence="1" id="KW-0732">Signal</keyword>
<evidence type="ECO:0000313" key="3">
    <source>
        <dbReference type="RefSeq" id="XP_031764559.2"/>
    </source>
</evidence>
<sequence>MKLLLVSLIVAFIEARKERAEHLYSAPVPEIPINIKQSNIPVLFDHIYKEGFEDPMTNLKQPLDVLELTLQTPKTRDEKQKYLQIISPKNIIPLKKEPVHFLSPKDEFIYHRISKKHREYDKKLDETVRNKSHIDDTPKFFNFEYLQTKNMNSQPKKPSVNKLVEKPVSSHLAEHDYSRSKMGYFLRDKFDMRYKGDRLNWTTCDQFGYDIHFHPKDIVDLDWVPFFTWSSKPYVLAVAHKFSYPTAKIVKVFKNQYGPYLDKSINWNEPKLLLKENRDILLVSLNRKGTFYAIPSQGLSSGKRKNLPVIKIQLKIVDPYLVMMYCDDHYTTIMAISGDEPLNDFEKKTEAAKLNISGIGYPVSRDIKAEAQKFAMEKEQKLMEENMRYIRPKEGVSLPKERFFK</sequence>
<accession>A0A6J3C0W7</accession>
<feature type="signal peptide" evidence="1">
    <location>
        <begin position="1"/>
        <end position="15"/>
    </location>
</feature>
<name>A0A6J3C0W7_GALME</name>
<reference evidence="3" key="1">
    <citation type="submission" date="2025-08" db="UniProtKB">
        <authorList>
            <consortium name="RefSeq"/>
        </authorList>
    </citation>
    <scope>IDENTIFICATION</scope>
    <source>
        <tissue evidence="3">Whole larvae</tissue>
    </source>
</reference>
<organism evidence="2 3">
    <name type="scientific">Galleria mellonella</name>
    <name type="common">Greater wax moth</name>
    <dbReference type="NCBI Taxonomy" id="7137"/>
    <lineage>
        <taxon>Eukaryota</taxon>
        <taxon>Metazoa</taxon>
        <taxon>Ecdysozoa</taxon>
        <taxon>Arthropoda</taxon>
        <taxon>Hexapoda</taxon>
        <taxon>Insecta</taxon>
        <taxon>Pterygota</taxon>
        <taxon>Neoptera</taxon>
        <taxon>Endopterygota</taxon>
        <taxon>Lepidoptera</taxon>
        <taxon>Glossata</taxon>
        <taxon>Ditrysia</taxon>
        <taxon>Pyraloidea</taxon>
        <taxon>Pyralidae</taxon>
        <taxon>Galleriinae</taxon>
        <taxon>Galleria</taxon>
    </lineage>
</organism>
<feature type="chain" id="PRO_5045309912" evidence="1">
    <location>
        <begin position="16"/>
        <end position="405"/>
    </location>
</feature>
<keyword evidence="2" id="KW-1185">Reference proteome</keyword>
<gene>
    <name evidence="3" type="primary">LOC113521972</name>
</gene>
<dbReference type="InParanoid" id="A0A6J3C0W7"/>
<protein>
    <submittedName>
        <fullName evidence="3">Uncharacterized protein LOC113521972</fullName>
    </submittedName>
</protein>
<dbReference type="AlphaFoldDB" id="A0A6J3C0W7"/>
<proteinExistence type="predicted"/>
<dbReference type="RefSeq" id="XP_031764559.2">
    <property type="nucleotide sequence ID" value="XM_031908699.2"/>
</dbReference>
<evidence type="ECO:0000313" key="2">
    <source>
        <dbReference type="Proteomes" id="UP001652740"/>
    </source>
</evidence>
<dbReference type="Proteomes" id="UP001652740">
    <property type="component" value="Unplaced"/>
</dbReference>
<evidence type="ECO:0000256" key="1">
    <source>
        <dbReference type="SAM" id="SignalP"/>
    </source>
</evidence>
<dbReference type="GeneID" id="113521972"/>